<accession>A0A8K0TKD7</accession>
<evidence type="ECO:0000256" key="1">
    <source>
        <dbReference type="ARBA" id="ARBA00004141"/>
    </source>
</evidence>
<keyword evidence="3 7" id="KW-0812">Transmembrane</keyword>
<dbReference type="InterPro" id="IPR036938">
    <property type="entry name" value="PAP2/HPO_sf"/>
</dbReference>
<name>A0A8K0TKD7_9PEZI</name>
<feature type="transmembrane region" description="Helical" evidence="7">
    <location>
        <begin position="77"/>
        <end position="100"/>
    </location>
</feature>
<dbReference type="PANTHER" id="PTHR10165">
    <property type="entry name" value="LIPID PHOSPHATE PHOSPHATASE"/>
    <property type="match status" value="1"/>
</dbReference>
<feature type="transmembrane region" description="Helical" evidence="7">
    <location>
        <begin position="292"/>
        <end position="314"/>
    </location>
</feature>
<reference evidence="9" key="1">
    <citation type="journal article" date="2021" name="Nat. Commun.">
        <title>Genetic determinants of endophytism in the Arabidopsis root mycobiome.</title>
        <authorList>
            <person name="Mesny F."/>
            <person name="Miyauchi S."/>
            <person name="Thiergart T."/>
            <person name="Pickel B."/>
            <person name="Atanasova L."/>
            <person name="Karlsson M."/>
            <person name="Huettel B."/>
            <person name="Barry K.W."/>
            <person name="Haridas S."/>
            <person name="Chen C."/>
            <person name="Bauer D."/>
            <person name="Andreopoulos W."/>
            <person name="Pangilinan J."/>
            <person name="LaButti K."/>
            <person name="Riley R."/>
            <person name="Lipzen A."/>
            <person name="Clum A."/>
            <person name="Drula E."/>
            <person name="Henrissat B."/>
            <person name="Kohler A."/>
            <person name="Grigoriev I.V."/>
            <person name="Martin F.M."/>
            <person name="Hacquard S."/>
        </authorList>
    </citation>
    <scope>NUCLEOTIDE SEQUENCE</scope>
    <source>
        <strain evidence="9">MPI-CAGE-AT-0016</strain>
    </source>
</reference>
<dbReference type="GO" id="GO:0016020">
    <property type="term" value="C:membrane"/>
    <property type="evidence" value="ECO:0007669"/>
    <property type="project" value="UniProtKB-SubCell"/>
</dbReference>
<evidence type="ECO:0000259" key="8">
    <source>
        <dbReference type="SMART" id="SM00014"/>
    </source>
</evidence>
<gene>
    <name evidence="9" type="ORF">B0T11DRAFT_327228</name>
</gene>
<feature type="transmembrane region" description="Helical" evidence="7">
    <location>
        <begin position="120"/>
        <end position="139"/>
    </location>
</feature>
<dbReference type="EMBL" id="JAGPXD010000002">
    <property type="protein sequence ID" value="KAH7369110.1"/>
    <property type="molecule type" value="Genomic_DNA"/>
</dbReference>
<evidence type="ECO:0000256" key="5">
    <source>
        <dbReference type="ARBA" id="ARBA00023136"/>
    </source>
</evidence>
<evidence type="ECO:0000256" key="6">
    <source>
        <dbReference type="SAM" id="MobiDB-lite"/>
    </source>
</evidence>
<dbReference type="InterPro" id="IPR000326">
    <property type="entry name" value="PAP2/HPO"/>
</dbReference>
<feature type="domain" description="Phosphatidic acid phosphatase type 2/haloperoxidase" evidence="8">
    <location>
        <begin position="127"/>
        <end position="338"/>
    </location>
</feature>
<dbReference type="Pfam" id="PF01569">
    <property type="entry name" value="PAP2"/>
    <property type="match status" value="1"/>
</dbReference>
<dbReference type="SUPFAM" id="SSF48317">
    <property type="entry name" value="Acid phosphatase/Vanadium-dependent haloperoxidase"/>
    <property type="match status" value="1"/>
</dbReference>
<proteinExistence type="inferred from homology"/>
<dbReference type="OrthoDB" id="8907274at2759"/>
<feature type="transmembrane region" description="Helical" evidence="7">
    <location>
        <begin position="28"/>
        <end position="51"/>
    </location>
</feature>
<dbReference type="GO" id="GO:0046839">
    <property type="term" value="P:phospholipid dephosphorylation"/>
    <property type="evidence" value="ECO:0007669"/>
    <property type="project" value="TreeGrafter"/>
</dbReference>
<protein>
    <submittedName>
        <fullName evidence="9">PAP2 domain-containing protein</fullName>
    </submittedName>
</protein>
<dbReference type="Gene3D" id="1.20.144.10">
    <property type="entry name" value="Phosphatidic acid phosphatase type 2/haloperoxidase"/>
    <property type="match status" value="1"/>
</dbReference>
<dbReference type="GO" id="GO:0008195">
    <property type="term" value="F:phosphatidate phosphatase activity"/>
    <property type="evidence" value="ECO:0007669"/>
    <property type="project" value="TreeGrafter"/>
</dbReference>
<evidence type="ECO:0000256" key="4">
    <source>
        <dbReference type="ARBA" id="ARBA00022989"/>
    </source>
</evidence>
<evidence type="ECO:0000256" key="2">
    <source>
        <dbReference type="ARBA" id="ARBA00008816"/>
    </source>
</evidence>
<dbReference type="SMART" id="SM00014">
    <property type="entry name" value="acidPPc"/>
    <property type="match status" value="1"/>
</dbReference>
<dbReference type="AlphaFoldDB" id="A0A8K0TKD7"/>
<dbReference type="InterPro" id="IPR043216">
    <property type="entry name" value="PAP-like"/>
</dbReference>
<dbReference type="Proteomes" id="UP000813385">
    <property type="component" value="Unassembled WGS sequence"/>
</dbReference>
<feature type="transmembrane region" description="Helical" evidence="7">
    <location>
        <begin position="320"/>
        <end position="341"/>
    </location>
</feature>
<feature type="compositionally biased region" description="Basic and acidic residues" evidence="6">
    <location>
        <begin position="432"/>
        <end position="442"/>
    </location>
</feature>
<comment type="similarity">
    <text evidence="2">Belongs to the PA-phosphatase related phosphoesterase family.</text>
</comment>
<comment type="caution">
    <text evidence="9">The sequence shown here is derived from an EMBL/GenBank/DDBJ whole genome shotgun (WGS) entry which is preliminary data.</text>
</comment>
<feature type="region of interest" description="Disordered" evidence="6">
    <location>
        <begin position="397"/>
        <end position="485"/>
    </location>
</feature>
<dbReference type="PANTHER" id="PTHR10165:SF154">
    <property type="entry name" value="PAP2 DOMAIN PROTEIN (AFU_ORTHOLOGUE AFUA_1G09730)"/>
    <property type="match status" value="1"/>
</dbReference>
<evidence type="ECO:0000313" key="10">
    <source>
        <dbReference type="Proteomes" id="UP000813385"/>
    </source>
</evidence>
<comment type="subcellular location">
    <subcellularLocation>
        <location evidence="1">Membrane</location>
        <topology evidence="1">Multi-pass membrane protein</topology>
    </subcellularLocation>
</comment>
<sequence length="485" mass="53297">MADSSPSPQPRAGRWGVKRDRSWTASLIGSYVFDWIVLLAFAGVGGVLAIIEPNKRHFSLLDPNIAFPYTEKETVPLWMLVVLVGGVPILAIVIVCLVFVPGNTVPKGTPAALLWKRKLWELHAGLLGLALSLVGAWFITNGMKNMFGRPRPDMLSRCQPDLANFRNFVVGGIAEADIPTDLNQILTVGMLVSADICQQTSSYKLDEGFRSYPSGHSSGSSAGLIYLSLFLASKFAVTIPFVASSAKVDHTSFSAFPSRIADSHANAGEASQFYQHQKALRSIRRQAAAPPIYLLAIMVLPTFLSVFIAGSRWFDFRHHAFDIIFGYLIGVITSVFGFYWYHLPIQSGAGWAWGPRSHDKAWWSGVGSNSYATDKDEYLMKQGDEEEALRGNAAIVSSAQVGEQKEERRRPGAGSGHGSTHSADDDLAGQRADNRDFYRDNSRGPTRTPGSSQGDDRFAPYSAYTPQAYGQQDQEDPYDRNYNAR</sequence>
<evidence type="ECO:0000256" key="7">
    <source>
        <dbReference type="SAM" id="Phobius"/>
    </source>
</evidence>
<evidence type="ECO:0000313" key="9">
    <source>
        <dbReference type="EMBL" id="KAH7369110.1"/>
    </source>
</evidence>
<keyword evidence="10" id="KW-1185">Reference proteome</keyword>
<keyword evidence="5 7" id="KW-0472">Membrane</keyword>
<evidence type="ECO:0000256" key="3">
    <source>
        <dbReference type="ARBA" id="ARBA00022692"/>
    </source>
</evidence>
<feature type="compositionally biased region" description="Polar residues" evidence="6">
    <location>
        <begin position="443"/>
        <end position="453"/>
    </location>
</feature>
<keyword evidence="4 7" id="KW-1133">Transmembrane helix</keyword>
<organism evidence="9 10">
    <name type="scientific">Plectosphaerella cucumerina</name>
    <dbReference type="NCBI Taxonomy" id="40658"/>
    <lineage>
        <taxon>Eukaryota</taxon>
        <taxon>Fungi</taxon>
        <taxon>Dikarya</taxon>
        <taxon>Ascomycota</taxon>
        <taxon>Pezizomycotina</taxon>
        <taxon>Sordariomycetes</taxon>
        <taxon>Hypocreomycetidae</taxon>
        <taxon>Glomerellales</taxon>
        <taxon>Plectosphaerellaceae</taxon>
        <taxon>Plectosphaerella</taxon>
    </lineage>
</organism>
<dbReference type="GO" id="GO:0006644">
    <property type="term" value="P:phospholipid metabolic process"/>
    <property type="evidence" value="ECO:0007669"/>
    <property type="project" value="InterPro"/>
</dbReference>